<proteinExistence type="predicted"/>
<sequence length="160" mass="17512">MSEVQTKSLIAQILDTWIQGEKSEKLTLSNYANAAAILHQNVDDINWVGFYLYDQQMKQLVLGPFLGKPAVTVISPNSGVVGQSFTAQSTLVVPDVKAFSGHIVCDPISNAEIVVPITKADGTKLGVLDIDSPTLNRFTKQDQSDLEDYIQTLLAYVEQI</sequence>
<dbReference type="Gene3D" id="3.30.450.40">
    <property type="match status" value="1"/>
</dbReference>
<organism evidence="1 2">
    <name type="scientific">Leuconostoc pseudomesenteroides</name>
    <dbReference type="NCBI Taxonomy" id="33968"/>
    <lineage>
        <taxon>Bacteria</taxon>
        <taxon>Bacillati</taxon>
        <taxon>Bacillota</taxon>
        <taxon>Bacilli</taxon>
        <taxon>Lactobacillales</taxon>
        <taxon>Lactobacillaceae</taxon>
        <taxon>Leuconostoc</taxon>
    </lineage>
</organism>
<dbReference type="SUPFAM" id="SSF55781">
    <property type="entry name" value="GAF domain-like"/>
    <property type="match status" value="1"/>
</dbReference>
<evidence type="ECO:0000313" key="1">
    <source>
        <dbReference type="EMBL" id="ORI98681.1"/>
    </source>
</evidence>
<dbReference type="Proteomes" id="UP000192288">
    <property type="component" value="Unassembled WGS sequence"/>
</dbReference>
<dbReference type="InterPro" id="IPR029016">
    <property type="entry name" value="GAF-like_dom_sf"/>
</dbReference>
<accession>A0A1X0VG66</accession>
<gene>
    <name evidence="1" type="ORF">BMR96_00035</name>
</gene>
<dbReference type="RefSeq" id="WP_080519067.1">
    <property type="nucleotide sequence ID" value="NZ_MPLS01000001.1"/>
</dbReference>
<name>A0A1X0VG66_LEUPS</name>
<dbReference type="AlphaFoldDB" id="A0A1X0VG66"/>
<dbReference type="eggNOG" id="COG1956">
    <property type="taxonomic scope" value="Bacteria"/>
</dbReference>
<dbReference type="STRING" id="33968.BMS77_03290"/>
<reference evidence="1 2" key="1">
    <citation type="journal article" date="2017" name="Front. Microbiol.">
        <title>Genomic Characterization of Dairy Associated Leuconostoc Species and Diversity of Leuconostocs in Undefined Mixed Mesophilic Starter Cultures.</title>
        <authorList>
            <person name="Frantzen C.A."/>
            <person name="Kot W."/>
            <person name="Pedersen T.B."/>
            <person name="Ardo Y.M."/>
            <person name="Broadbent J.R."/>
            <person name="Neve H."/>
            <person name="Hansen L.H."/>
            <person name="Dal Bello F."/>
            <person name="Ostlie H.M."/>
            <person name="Kleppen H.P."/>
            <person name="Vogensen F.K."/>
            <person name="Holo H."/>
        </authorList>
    </citation>
    <scope>NUCLEOTIDE SEQUENCE [LARGE SCALE GENOMIC DNA]</scope>
    <source>
        <strain evidence="1 2">LMGCF08</strain>
    </source>
</reference>
<comment type="caution">
    <text evidence="1">The sequence shown here is derived from an EMBL/GenBank/DDBJ whole genome shotgun (WGS) entry which is preliminary data.</text>
</comment>
<protein>
    <submittedName>
        <fullName evidence="1">Diguanylate cyclase</fullName>
    </submittedName>
</protein>
<evidence type="ECO:0000313" key="2">
    <source>
        <dbReference type="Proteomes" id="UP000192288"/>
    </source>
</evidence>
<dbReference type="EMBL" id="MPLS01000001">
    <property type="protein sequence ID" value="ORI98681.1"/>
    <property type="molecule type" value="Genomic_DNA"/>
</dbReference>